<evidence type="ECO:0000313" key="1">
    <source>
        <dbReference type="EMBL" id="KAJ8724701.1"/>
    </source>
</evidence>
<sequence length="446" mass="48777">MDMALLRRSGWCESMCARAALARYGLLARARAPPASPRASPAPAADEPVRAARALLRQLPIPSAEFAYGRTRVFVRSPRTVWELEALRAARVAQLVAAAQRAWRRHRARVRARAAAVLARWWRARRPPAPAPAPARAAAAVLWRAWCTAARRRYLLRLWRRLPARQLSPACAAWPACPAPRLLGRADALLRRLHHAWRCRLYRAAFDQTARNRMREKVTASILFKERKANYGVSVAHPFVGDYVRLRASAAWRRGLGAAGDRYVVFADVVGKVARSSGRVARCLAVVSTGALLLLEARSLRLKRRVPAHTVYRLSLSPYADDLLVVHVRASGALESSTEELSQCSSRDAADAPGCLFGGEGAWRRRGDVVVRTCHVLELATKLFLVVQNAVGAPPHVNIATEFEANFGQQLVTLAFHAVGAAPGGAGGAGGGARLLRRGSRMDVLV</sequence>
<dbReference type="Proteomes" id="UP001231649">
    <property type="component" value="Chromosome 8"/>
</dbReference>
<comment type="caution">
    <text evidence="1">The sequence shown here is derived from an EMBL/GenBank/DDBJ whole genome shotgun (WGS) entry which is preliminary data.</text>
</comment>
<accession>A0ACC2QT34</accession>
<organism evidence="1 2">
    <name type="scientific">Mythimna loreyi</name>
    <dbReference type="NCBI Taxonomy" id="667449"/>
    <lineage>
        <taxon>Eukaryota</taxon>
        <taxon>Metazoa</taxon>
        <taxon>Ecdysozoa</taxon>
        <taxon>Arthropoda</taxon>
        <taxon>Hexapoda</taxon>
        <taxon>Insecta</taxon>
        <taxon>Pterygota</taxon>
        <taxon>Neoptera</taxon>
        <taxon>Endopterygota</taxon>
        <taxon>Lepidoptera</taxon>
        <taxon>Glossata</taxon>
        <taxon>Ditrysia</taxon>
        <taxon>Noctuoidea</taxon>
        <taxon>Noctuidae</taxon>
        <taxon>Noctuinae</taxon>
        <taxon>Hadenini</taxon>
        <taxon>Mythimna</taxon>
    </lineage>
</organism>
<keyword evidence="2" id="KW-1185">Reference proteome</keyword>
<protein>
    <submittedName>
        <fullName evidence="1">Uncharacterized protein</fullName>
    </submittedName>
</protein>
<gene>
    <name evidence="1" type="ORF">PYW08_016175</name>
</gene>
<name>A0ACC2QT34_9NEOP</name>
<proteinExistence type="predicted"/>
<dbReference type="EMBL" id="CM056784">
    <property type="protein sequence ID" value="KAJ8724701.1"/>
    <property type="molecule type" value="Genomic_DNA"/>
</dbReference>
<evidence type="ECO:0000313" key="2">
    <source>
        <dbReference type="Proteomes" id="UP001231649"/>
    </source>
</evidence>
<reference evidence="1" key="1">
    <citation type="submission" date="2023-03" db="EMBL/GenBank/DDBJ databases">
        <title>Chromosome-level genomes of two armyworms, Mythimna separata and Mythimna loreyi, provide insights into the biosynthesis and reception of sex pheromones.</title>
        <authorList>
            <person name="Zhao H."/>
        </authorList>
    </citation>
    <scope>NUCLEOTIDE SEQUENCE</scope>
    <source>
        <strain evidence="1">BeijingLab</strain>
    </source>
</reference>